<protein>
    <recommendedName>
        <fullName evidence="2">EthD domain-containing protein</fullName>
    </recommendedName>
</protein>
<dbReference type="Proteomes" id="UP000190744">
    <property type="component" value="Unassembled WGS sequence"/>
</dbReference>
<sequence>MTAPESLGAILAPASNAAAPLAPTFACCFVITSTEGSGLNLCTFFEVQHQLILYLTSSRSSPFHQTTGTINPQSQSLSKHQTSNSIFQSFTINMSVKVFIYAYRKPGLSLEDFKTHYEAHVDLIKRLSGDDFPLSHKRSYIARNTVEVAAESASERNALTPATVIVGQQADFDFDAYAELTFADQAAFQAFGAKIYAPDAAAQIAADEEKFLDKAKLGIALLGDVIETTK</sequence>
<evidence type="ECO:0000259" key="2">
    <source>
        <dbReference type="Pfam" id="PF07110"/>
    </source>
</evidence>
<feature type="domain" description="EthD" evidence="2">
    <location>
        <begin position="105"/>
        <end position="214"/>
    </location>
</feature>
<proteinExistence type="inferred from homology"/>
<evidence type="ECO:0000313" key="4">
    <source>
        <dbReference type="Proteomes" id="UP000190744"/>
    </source>
</evidence>
<reference evidence="4" key="1">
    <citation type="submission" date="2015-09" db="EMBL/GenBank/DDBJ databases">
        <authorList>
            <person name="Fill T.P."/>
            <person name="Baretta J.F."/>
            <person name="de Almeida L.G."/>
            <person name="Rocha M."/>
            <person name="de Souza D.H."/>
            <person name="Malavazi I."/>
            <person name="Cerdeira L.T."/>
            <person name="Hong H."/>
            <person name="Samborskyy M."/>
            <person name="de Vasconcelos A.T."/>
            <person name="Leadlay P."/>
            <person name="Rodrigues-Filho E."/>
        </authorList>
    </citation>
    <scope>NUCLEOTIDE SEQUENCE [LARGE SCALE GENOMIC DNA]</scope>
    <source>
        <strain evidence="4">LaBioMMi 136</strain>
    </source>
</reference>
<accession>A0A1S9R9H5</accession>
<dbReference type="InterPro" id="IPR011008">
    <property type="entry name" value="Dimeric_a/b-barrel"/>
</dbReference>
<organism evidence="3 4">
    <name type="scientific">Penicillium brasilianum</name>
    <dbReference type="NCBI Taxonomy" id="104259"/>
    <lineage>
        <taxon>Eukaryota</taxon>
        <taxon>Fungi</taxon>
        <taxon>Dikarya</taxon>
        <taxon>Ascomycota</taxon>
        <taxon>Pezizomycotina</taxon>
        <taxon>Eurotiomycetes</taxon>
        <taxon>Eurotiomycetidae</taxon>
        <taxon>Eurotiales</taxon>
        <taxon>Aspergillaceae</taxon>
        <taxon>Penicillium</taxon>
    </lineage>
</organism>
<comment type="similarity">
    <text evidence="1">Belongs to the tpcK family.</text>
</comment>
<evidence type="ECO:0000256" key="1">
    <source>
        <dbReference type="ARBA" id="ARBA00005986"/>
    </source>
</evidence>
<dbReference type="SUPFAM" id="SSF54909">
    <property type="entry name" value="Dimeric alpha+beta barrel"/>
    <property type="match status" value="1"/>
</dbReference>
<dbReference type="GO" id="GO:0016491">
    <property type="term" value="F:oxidoreductase activity"/>
    <property type="evidence" value="ECO:0007669"/>
    <property type="project" value="InterPro"/>
</dbReference>
<dbReference type="Gene3D" id="3.30.70.100">
    <property type="match status" value="1"/>
</dbReference>
<dbReference type="AlphaFoldDB" id="A0A1S9R9H5"/>
<dbReference type="Pfam" id="PF07110">
    <property type="entry name" value="EthD"/>
    <property type="match status" value="1"/>
</dbReference>
<evidence type="ECO:0000313" key="3">
    <source>
        <dbReference type="EMBL" id="OOQ82163.1"/>
    </source>
</evidence>
<name>A0A1S9R9H5_PENBI</name>
<gene>
    <name evidence="3" type="ORF">PEBR_41871</name>
</gene>
<comment type="caution">
    <text evidence="3">The sequence shown here is derived from an EMBL/GenBank/DDBJ whole genome shotgun (WGS) entry which is preliminary data.</text>
</comment>
<dbReference type="EMBL" id="LJBN01000227">
    <property type="protein sequence ID" value="OOQ82163.1"/>
    <property type="molecule type" value="Genomic_DNA"/>
</dbReference>
<dbReference type="InterPro" id="IPR009799">
    <property type="entry name" value="EthD_dom"/>
</dbReference>